<evidence type="ECO:0000313" key="4">
    <source>
        <dbReference type="EMBL" id="CEM38334.1"/>
    </source>
</evidence>
<feature type="compositionally biased region" description="Acidic residues" evidence="2">
    <location>
        <begin position="132"/>
        <end position="142"/>
    </location>
</feature>
<evidence type="ECO:0000256" key="1">
    <source>
        <dbReference type="SAM" id="Coils"/>
    </source>
</evidence>
<sequence>MKTSFDPRYDSANSMLQTIHSSEGGRAFLLLRQREKLQREMEQAKEKIENETKKRTFSAIDSKFGGSHAEALEEKFKQETIGLVSAEEFREKRKKITDLMEEHERQKEEEKEKERAARRKGKTKLSKLSFGEDADDQADQEVEQEIRKAAGKKHLGKDPHVNTDMLPDPDRDAALAAHRQQLIEEYVREQERIKEEVLEVTYSYWDGSGHRRIIRITKGTTIGSFLDQCRKNLEVEFPELRQVGTDNLMYIKEDLILPHTVTFYDLIKNKARGKTGPLFRFDVPDDIRIYADVRVEKDESHAGKIVDRKWYERNKHIYPASTWEVYDPNKTYEASRDLL</sequence>
<evidence type="ECO:0000313" key="5">
    <source>
        <dbReference type="Proteomes" id="UP000041254"/>
    </source>
</evidence>
<dbReference type="InParanoid" id="A0A0G4H3N4"/>
<gene>
    <name evidence="4" type="ORF">Vbra_6517</name>
</gene>
<dbReference type="OrthoDB" id="1562195at2759"/>
<feature type="compositionally biased region" description="Basic and acidic residues" evidence="2">
    <location>
        <begin position="100"/>
        <end position="115"/>
    </location>
</feature>
<dbReference type="PhylomeDB" id="A0A0G4H3N4"/>
<accession>A0A0G4H3N4</accession>
<feature type="region of interest" description="Disordered" evidence="2">
    <location>
        <begin position="100"/>
        <end position="142"/>
    </location>
</feature>
<feature type="compositionally biased region" description="Basic residues" evidence="2">
    <location>
        <begin position="116"/>
        <end position="125"/>
    </location>
</feature>
<dbReference type="GO" id="GO:0006325">
    <property type="term" value="P:chromatin organization"/>
    <property type="evidence" value="ECO:0007669"/>
    <property type="project" value="TreeGrafter"/>
</dbReference>
<dbReference type="InterPro" id="IPR007005">
    <property type="entry name" value="XAP5"/>
</dbReference>
<dbReference type="PANTHER" id="PTHR12722:SF0">
    <property type="entry name" value="PROTEIN FAM50A"/>
    <property type="match status" value="1"/>
</dbReference>
<dbReference type="EMBL" id="CDMY01000982">
    <property type="protein sequence ID" value="CEM38334.1"/>
    <property type="molecule type" value="Genomic_DNA"/>
</dbReference>
<feature type="domain" description="FAM50A/XAP5 C-terminal" evidence="3">
    <location>
        <begin position="197"/>
        <end position="334"/>
    </location>
</feature>
<dbReference type="STRING" id="1169540.A0A0G4H3N4"/>
<dbReference type="OMA" id="DFIWVFL"/>
<protein>
    <recommendedName>
        <fullName evidence="3">FAM50A/XAP5 C-terminal domain-containing protein</fullName>
    </recommendedName>
</protein>
<dbReference type="InterPro" id="IPR048337">
    <property type="entry name" value="FAM50A/XAP5_C"/>
</dbReference>
<proteinExistence type="predicted"/>
<feature type="coiled-coil region" evidence="1">
    <location>
        <begin position="27"/>
        <end position="54"/>
    </location>
</feature>
<dbReference type="VEuPathDB" id="CryptoDB:Vbra_6517"/>
<keyword evidence="1" id="KW-0175">Coiled coil</keyword>
<dbReference type="PANTHER" id="PTHR12722">
    <property type="entry name" value="XAP-5 PROTEIN-RELATED"/>
    <property type="match status" value="1"/>
</dbReference>
<evidence type="ECO:0000256" key="2">
    <source>
        <dbReference type="SAM" id="MobiDB-lite"/>
    </source>
</evidence>
<organism evidence="4 5">
    <name type="scientific">Vitrella brassicaformis (strain CCMP3155)</name>
    <dbReference type="NCBI Taxonomy" id="1169540"/>
    <lineage>
        <taxon>Eukaryota</taxon>
        <taxon>Sar</taxon>
        <taxon>Alveolata</taxon>
        <taxon>Colpodellida</taxon>
        <taxon>Vitrellaceae</taxon>
        <taxon>Vitrella</taxon>
    </lineage>
</organism>
<evidence type="ECO:0000259" key="3">
    <source>
        <dbReference type="Pfam" id="PF04921"/>
    </source>
</evidence>
<dbReference type="GO" id="GO:0005634">
    <property type="term" value="C:nucleus"/>
    <property type="evidence" value="ECO:0007669"/>
    <property type="project" value="InterPro"/>
</dbReference>
<reference evidence="4 5" key="1">
    <citation type="submission" date="2014-11" db="EMBL/GenBank/DDBJ databases">
        <authorList>
            <person name="Zhu J."/>
            <person name="Qi W."/>
            <person name="Song R."/>
        </authorList>
    </citation>
    <scope>NUCLEOTIDE SEQUENCE [LARGE SCALE GENOMIC DNA]</scope>
</reference>
<name>A0A0G4H3N4_VITBC</name>
<dbReference type="Pfam" id="PF04921">
    <property type="entry name" value="XAP5"/>
    <property type="match status" value="1"/>
</dbReference>
<dbReference type="AlphaFoldDB" id="A0A0G4H3N4"/>
<keyword evidence="5" id="KW-1185">Reference proteome</keyword>
<dbReference type="Proteomes" id="UP000041254">
    <property type="component" value="Unassembled WGS sequence"/>
</dbReference>